<reference evidence="1 2" key="1">
    <citation type="journal article" date="2021" name="bioRxiv">
        <title>Unique metabolic strategies in Hadean analogues reveal hints for primordial physiology.</title>
        <authorList>
            <person name="Nobu M.K."/>
            <person name="Nakai R."/>
            <person name="Tamazawa S."/>
            <person name="Mori H."/>
            <person name="Toyoda A."/>
            <person name="Ijiri A."/>
            <person name="Suzuki S."/>
            <person name="Kurokawa K."/>
            <person name="Kamagata Y."/>
            <person name="Tamaki H."/>
        </authorList>
    </citation>
    <scope>NUCLEOTIDE SEQUENCE [LARGE SCALE GENOMIC DNA]</scope>
    <source>
        <strain evidence="1">BS525</strain>
    </source>
</reference>
<evidence type="ECO:0000313" key="2">
    <source>
        <dbReference type="Proteomes" id="UP000811545"/>
    </source>
</evidence>
<name>A0A9E2BI94_PSYF1</name>
<proteinExistence type="predicted"/>
<protein>
    <submittedName>
        <fullName evidence="1">Uncharacterized protein</fullName>
    </submittedName>
</protein>
<organism evidence="1 2">
    <name type="scientific">Psychracetigena formicireducens</name>
    <dbReference type="NCBI Taxonomy" id="2986056"/>
    <lineage>
        <taxon>Bacteria</taxon>
        <taxon>Bacillati</taxon>
        <taxon>Candidatus Lithacetigenota</taxon>
        <taxon>Candidatus Psychracetigena</taxon>
    </lineage>
</organism>
<dbReference type="EMBL" id="QLTW01000302">
    <property type="protein sequence ID" value="MBT9146078.1"/>
    <property type="molecule type" value="Genomic_DNA"/>
</dbReference>
<sequence length="66" mass="7698">MFIKILTKKFGDKQHYYASLVENKRVNGKVKQTVKAYLGSVTEEQIPYLKAAYAQKKPKLVYDEEE</sequence>
<comment type="caution">
    <text evidence="1">The sequence shown here is derived from an EMBL/GenBank/DDBJ whole genome shotgun (WGS) entry which is preliminary data.</text>
</comment>
<accession>A0A9E2BI94</accession>
<dbReference type="Proteomes" id="UP000811545">
    <property type="component" value="Unassembled WGS sequence"/>
</dbReference>
<evidence type="ECO:0000313" key="1">
    <source>
        <dbReference type="EMBL" id="MBT9146078.1"/>
    </source>
</evidence>
<dbReference type="AlphaFoldDB" id="A0A9E2BI94"/>
<gene>
    <name evidence="1" type="ORF">DDT42_01957</name>
</gene>